<proteinExistence type="predicted"/>
<keyword evidence="1" id="KW-0472">Membrane</keyword>
<gene>
    <name evidence="2" type="ORF">PDM29_20910</name>
</gene>
<reference evidence="2 3" key="1">
    <citation type="submission" date="2022-12" db="EMBL/GenBank/DDBJ databases">
        <title>Two new species, Stenotrophomonas aracearum and Stenotrophomonas oahuensis, isolated from Anthurium (Araceae family) in Hawaii.</title>
        <authorList>
            <person name="Chunag S.C."/>
            <person name="Dobhal S."/>
            <person name="Alvarez A."/>
            <person name="Arif M."/>
        </authorList>
    </citation>
    <scope>NUCLEOTIDE SEQUENCE [LARGE SCALE GENOMIC DNA]</scope>
    <source>
        <strain evidence="2 3">A5586</strain>
        <plasmid evidence="2 3">pST01</plasmid>
    </source>
</reference>
<evidence type="ECO:0000256" key="1">
    <source>
        <dbReference type="SAM" id="Phobius"/>
    </source>
</evidence>
<keyword evidence="2" id="KW-0614">Plasmid</keyword>
<evidence type="ECO:0000313" key="3">
    <source>
        <dbReference type="Proteomes" id="UP001302072"/>
    </source>
</evidence>
<geneLocation type="plasmid" evidence="2 3">
    <name>pST01</name>
</geneLocation>
<keyword evidence="1" id="KW-0812">Transmembrane</keyword>
<name>A0ABY9YUZ3_9GAMM</name>
<dbReference type="RefSeq" id="WP_311193885.1">
    <property type="nucleotide sequence ID" value="NZ_CP115542.1"/>
</dbReference>
<protein>
    <submittedName>
        <fullName evidence="2">Uncharacterized protein</fullName>
    </submittedName>
</protein>
<feature type="transmembrane region" description="Helical" evidence="1">
    <location>
        <begin position="52"/>
        <end position="72"/>
    </location>
</feature>
<feature type="transmembrane region" description="Helical" evidence="1">
    <location>
        <begin position="12"/>
        <end position="40"/>
    </location>
</feature>
<dbReference type="Proteomes" id="UP001302072">
    <property type="component" value="Plasmid pST01"/>
</dbReference>
<keyword evidence="1" id="KW-1133">Transmembrane helix</keyword>
<accession>A0ABY9YUZ3</accession>
<organism evidence="2 3">
    <name type="scientific">Stenotrophomonas oahuensis</name>
    <dbReference type="NCBI Taxonomy" id="3003271"/>
    <lineage>
        <taxon>Bacteria</taxon>
        <taxon>Pseudomonadati</taxon>
        <taxon>Pseudomonadota</taxon>
        <taxon>Gammaproteobacteria</taxon>
        <taxon>Lysobacterales</taxon>
        <taxon>Lysobacteraceae</taxon>
        <taxon>Stenotrophomonas</taxon>
    </lineage>
</organism>
<evidence type="ECO:0000313" key="2">
    <source>
        <dbReference type="EMBL" id="WNH54808.1"/>
    </source>
</evidence>
<keyword evidence="3" id="KW-1185">Reference proteome</keyword>
<sequence>MDNLVDRAMLASGWLATVVGAALRIFAKVGAVLCVGTLLYKWLFSDQFDFLSLAPVALLSLCGAAFLIGTAVKHVGLTLVGKTE</sequence>
<dbReference type="EMBL" id="CP115542">
    <property type="protein sequence ID" value="WNH54808.1"/>
    <property type="molecule type" value="Genomic_DNA"/>
</dbReference>